<dbReference type="NCBIfam" id="TIGR03156">
    <property type="entry name" value="GTP_HflX"/>
    <property type="match status" value="1"/>
</dbReference>
<keyword evidence="2" id="KW-0547">Nucleotide-binding</keyword>
<protein>
    <submittedName>
        <fullName evidence="7">GTP-binding protein 6</fullName>
    </submittedName>
</protein>
<dbReference type="RefSeq" id="XP_022094315.1">
    <property type="nucleotide sequence ID" value="XM_022238623.1"/>
</dbReference>
<reference evidence="7" key="1">
    <citation type="submission" date="2025-08" db="UniProtKB">
        <authorList>
            <consortium name="RefSeq"/>
        </authorList>
    </citation>
    <scope>IDENTIFICATION</scope>
</reference>
<dbReference type="Gene3D" id="3.40.50.300">
    <property type="entry name" value="P-loop containing nucleotide triphosphate hydrolases"/>
    <property type="match status" value="1"/>
</dbReference>
<sequence>MAALRIMVKTILTRGALTSYQTAVTNYQVLPRAFRHTCQGRTYVSLRPNRTGGRFHSRASAKVQFLHVKLTQALFPRSSYRTAHCLYRKHKKAKGHQTTESSGSNEAIVEDGLDESEWDAIFLQEDRIAEEVDPPPLGGHRFLVLQPDLKVKGTKHGPDTNPQLQLEESIALIETIPGWKVVEGLVQGVKEPSKKLVFGKGTHTQLTEIIQSRPEITAVFLSMEKLSALQQKELEETWGVRVYDRYAVVLKIFKEHAHTREAKMQIALAEIPYLRSRLRNESSSMDQQRGGHSFISGGGETFLTVQQRVLKEREQKVRKALEQLKKKRGLLRSSRTKKNYPVVSVVGYTNAGKTTLIKALTGDVSMHPKDQLFATLDVTAHAGTLPNRMPVIYMDTVGFISALPHNLVASFSATLEDVLLSDIIVHVRDISHPDTVAQKEKVLQVLSELGVSDSLMDNMVEACNKADKIQEPAGAEHETSGIVISAETGLGLDKLRDCIEARLLEVTDIIPCRLEIPMSGPHLSWLYKEATVTSTEAVGTDNDAQTMIVNVILRAATFSKFRSKFGDLRKSSPG</sequence>
<evidence type="ECO:0000259" key="5">
    <source>
        <dbReference type="PROSITE" id="PS51705"/>
    </source>
</evidence>
<dbReference type="InterPro" id="IPR016496">
    <property type="entry name" value="GTPase_HflX"/>
</dbReference>
<dbReference type="OrthoDB" id="10268034at2759"/>
<dbReference type="GeneID" id="110981232"/>
<accession>A0A8B7YPD9</accession>
<dbReference type="InterPro" id="IPR032305">
    <property type="entry name" value="GTP-bd_M"/>
</dbReference>
<dbReference type="InterPro" id="IPR006073">
    <property type="entry name" value="GTP-bd"/>
</dbReference>
<dbReference type="KEGG" id="aplc:110981232"/>
<dbReference type="PANTHER" id="PTHR10229:SF0">
    <property type="entry name" value="GTP-BINDING PROTEIN 6-RELATED"/>
    <property type="match status" value="1"/>
</dbReference>
<evidence type="ECO:0000256" key="1">
    <source>
        <dbReference type="ARBA" id="ARBA00022723"/>
    </source>
</evidence>
<dbReference type="Pfam" id="PF13167">
    <property type="entry name" value="GTP-bdg_N"/>
    <property type="match status" value="1"/>
</dbReference>
<evidence type="ECO:0000256" key="3">
    <source>
        <dbReference type="ARBA" id="ARBA00022842"/>
    </source>
</evidence>
<evidence type="ECO:0000256" key="2">
    <source>
        <dbReference type="ARBA" id="ARBA00022741"/>
    </source>
</evidence>
<gene>
    <name evidence="7" type="primary">LOC110981232</name>
</gene>
<dbReference type="PANTHER" id="PTHR10229">
    <property type="entry name" value="GTP-BINDING PROTEIN HFLX"/>
    <property type="match status" value="1"/>
</dbReference>
<name>A0A8B7YPD9_ACAPL</name>
<dbReference type="OMA" id="IDVANKC"/>
<dbReference type="GO" id="GO:0043022">
    <property type="term" value="F:ribosome binding"/>
    <property type="evidence" value="ECO:0007669"/>
    <property type="project" value="TreeGrafter"/>
</dbReference>
<dbReference type="GO" id="GO:0005737">
    <property type="term" value="C:cytoplasm"/>
    <property type="evidence" value="ECO:0007669"/>
    <property type="project" value="TreeGrafter"/>
</dbReference>
<dbReference type="Pfam" id="PF16360">
    <property type="entry name" value="GTP-bdg_M"/>
    <property type="match status" value="1"/>
</dbReference>
<keyword evidence="1" id="KW-0479">Metal-binding</keyword>
<dbReference type="Proteomes" id="UP000694845">
    <property type="component" value="Unplaced"/>
</dbReference>
<evidence type="ECO:0000313" key="7">
    <source>
        <dbReference type="RefSeq" id="XP_022094315.1"/>
    </source>
</evidence>
<dbReference type="FunFam" id="3.40.50.300:FF:000886">
    <property type="entry name" value="Putative GTP-binding protein 6"/>
    <property type="match status" value="1"/>
</dbReference>
<dbReference type="GO" id="GO:0005525">
    <property type="term" value="F:GTP binding"/>
    <property type="evidence" value="ECO:0007669"/>
    <property type="project" value="UniProtKB-KW"/>
</dbReference>
<dbReference type="CTD" id="8225"/>
<feature type="domain" description="Hflx-type G" evidence="5">
    <location>
        <begin position="341"/>
        <end position="507"/>
    </location>
</feature>
<keyword evidence="6" id="KW-1185">Reference proteome</keyword>
<dbReference type="InterPro" id="IPR030394">
    <property type="entry name" value="G_HFLX_dom"/>
</dbReference>
<proteinExistence type="predicted"/>
<dbReference type="GO" id="GO:0046872">
    <property type="term" value="F:metal ion binding"/>
    <property type="evidence" value="ECO:0007669"/>
    <property type="project" value="UniProtKB-KW"/>
</dbReference>
<organism evidence="6 7">
    <name type="scientific">Acanthaster planci</name>
    <name type="common">Crown-of-thorns starfish</name>
    <dbReference type="NCBI Taxonomy" id="133434"/>
    <lineage>
        <taxon>Eukaryota</taxon>
        <taxon>Metazoa</taxon>
        <taxon>Echinodermata</taxon>
        <taxon>Eleutherozoa</taxon>
        <taxon>Asterozoa</taxon>
        <taxon>Asteroidea</taxon>
        <taxon>Valvatacea</taxon>
        <taxon>Valvatida</taxon>
        <taxon>Acanthasteridae</taxon>
        <taxon>Acanthaster</taxon>
    </lineage>
</organism>
<dbReference type="SUPFAM" id="SSF52540">
    <property type="entry name" value="P-loop containing nucleoside triphosphate hydrolases"/>
    <property type="match status" value="1"/>
</dbReference>
<dbReference type="AlphaFoldDB" id="A0A8B7YPD9"/>
<evidence type="ECO:0000313" key="6">
    <source>
        <dbReference type="Proteomes" id="UP000694845"/>
    </source>
</evidence>
<dbReference type="InterPro" id="IPR042108">
    <property type="entry name" value="GTPase_HflX_N_sf"/>
</dbReference>
<dbReference type="InterPro" id="IPR025121">
    <property type="entry name" value="GTPase_HflX_N"/>
</dbReference>
<dbReference type="CDD" id="cd01878">
    <property type="entry name" value="HflX"/>
    <property type="match status" value="1"/>
</dbReference>
<dbReference type="Pfam" id="PF01926">
    <property type="entry name" value="MMR_HSR1"/>
    <property type="match status" value="1"/>
</dbReference>
<dbReference type="PROSITE" id="PS51705">
    <property type="entry name" value="G_HFLX"/>
    <property type="match status" value="1"/>
</dbReference>
<dbReference type="Gene3D" id="3.40.50.11060">
    <property type="entry name" value="GTPase HflX, N-terminal domain"/>
    <property type="match status" value="1"/>
</dbReference>
<keyword evidence="4" id="KW-0342">GTP-binding</keyword>
<dbReference type="InterPro" id="IPR027417">
    <property type="entry name" value="P-loop_NTPase"/>
</dbReference>
<evidence type="ECO:0000256" key="4">
    <source>
        <dbReference type="ARBA" id="ARBA00023134"/>
    </source>
</evidence>
<keyword evidence="3" id="KW-0460">Magnesium</keyword>